<evidence type="ECO:0000313" key="1">
    <source>
        <dbReference type="EMBL" id="MBD1544880.1"/>
    </source>
</evidence>
<organism evidence="1 2">
    <name type="scientific">Roseibium aggregatum</name>
    <dbReference type="NCBI Taxonomy" id="187304"/>
    <lineage>
        <taxon>Bacteria</taxon>
        <taxon>Pseudomonadati</taxon>
        <taxon>Pseudomonadota</taxon>
        <taxon>Alphaproteobacteria</taxon>
        <taxon>Hyphomicrobiales</taxon>
        <taxon>Stappiaceae</taxon>
        <taxon>Roseibium</taxon>
    </lineage>
</organism>
<gene>
    <name evidence="1" type="ORF">HK439_01280</name>
</gene>
<evidence type="ECO:0000313" key="2">
    <source>
        <dbReference type="Proteomes" id="UP000598467"/>
    </source>
</evidence>
<dbReference type="EMBL" id="JABFCZ010000002">
    <property type="protein sequence ID" value="MBD1544880.1"/>
    <property type="molecule type" value="Genomic_DNA"/>
</dbReference>
<sequence length="117" mass="12632">MLKAIAEEVDRVPARDGGADMPQWARSNLGQLVMGFKSHVLDAHQRVLFSGLSGRPKHLAEFLTTGASMGMLTVYLDRIAEGDFEGAERLTEQPEDWISAGLGREGIPWVLVGSPGG</sequence>
<dbReference type="AlphaFoldDB" id="A0A926NWD1"/>
<protein>
    <submittedName>
        <fullName evidence="1">Uncharacterized protein</fullName>
    </submittedName>
</protein>
<proteinExistence type="predicted"/>
<name>A0A926NWD1_9HYPH</name>
<dbReference type="Proteomes" id="UP000598467">
    <property type="component" value="Unassembled WGS sequence"/>
</dbReference>
<dbReference type="RefSeq" id="WP_190289561.1">
    <property type="nucleotide sequence ID" value="NZ_JABFCZ010000002.1"/>
</dbReference>
<comment type="caution">
    <text evidence="1">The sequence shown here is derived from an EMBL/GenBank/DDBJ whole genome shotgun (WGS) entry which is preliminary data.</text>
</comment>
<accession>A0A926NWD1</accession>
<reference evidence="1" key="1">
    <citation type="submission" date="2020-05" db="EMBL/GenBank/DDBJ databases">
        <title>Identification of trans-AT polyketide cluster in two marine bacteria, producers of a novel glutaramide-containing polyketide sesbanimide D and analogs.</title>
        <authorList>
            <person name="Kacar D."/>
            <person name="Rodriguez P."/>
            <person name="Canedo L."/>
            <person name="Gonzalez E."/>
            <person name="Galan B."/>
            <person name="De La Calle F."/>
            <person name="Garcia J.L."/>
        </authorList>
    </citation>
    <scope>NUCLEOTIDE SEQUENCE</scope>
    <source>
        <strain evidence="1">PHM038</strain>
    </source>
</reference>